<comment type="caution">
    <text evidence="2">The sequence shown here is derived from an EMBL/GenBank/DDBJ whole genome shotgun (WGS) entry which is preliminary data.</text>
</comment>
<reference evidence="2 3" key="1">
    <citation type="submission" date="2024-02" db="EMBL/GenBank/DDBJ databases">
        <title>De novo assembly and annotation of 12 fungi associated with fruit tree decline syndrome in Ontario, Canada.</title>
        <authorList>
            <person name="Sulman M."/>
            <person name="Ellouze W."/>
            <person name="Ilyukhin E."/>
        </authorList>
    </citation>
    <scope>NUCLEOTIDE SEQUENCE [LARGE SCALE GENOMIC DNA]</scope>
    <source>
        <strain evidence="2 3">M42-189</strain>
    </source>
</reference>
<keyword evidence="3" id="KW-1185">Reference proteome</keyword>
<dbReference type="Proteomes" id="UP001521785">
    <property type="component" value="Unassembled WGS sequence"/>
</dbReference>
<organism evidence="2 3">
    <name type="scientific">Paraconiothyrium brasiliense</name>
    <dbReference type="NCBI Taxonomy" id="300254"/>
    <lineage>
        <taxon>Eukaryota</taxon>
        <taxon>Fungi</taxon>
        <taxon>Dikarya</taxon>
        <taxon>Ascomycota</taxon>
        <taxon>Pezizomycotina</taxon>
        <taxon>Dothideomycetes</taxon>
        <taxon>Pleosporomycetidae</taxon>
        <taxon>Pleosporales</taxon>
        <taxon>Massarineae</taxon>
        <taxon>Didymosphaeriaceae</taxon>
        <taxon>Paraconiothyrium</taxon>
    </lineage>
</organism>
<feature type="coiled-coil region" evidence="1">
    <location>
        <begin position="23"/>
        <end position="137"/>
    </location>
</feature>
<accession>A0ABR3QQR8</accession>
<evidence type="ECO:0000256" key="1">
    <source>
        <dbReference type="SAM" id="Coils"/>
    </source>
</evidence>
<evidence type="ECO:0000313" key="2">
    <source>
        <dbReference type="EMBL" id="KAL1594505.1"/>
    </source>
</evidence>
<dbReference type="EMBL" id="JAKJXO020000017">
    <property type="protein sequence ID" value="KAL1594505.1"/>
    <property type="molecule type" value="Genomic_DNA"/>
</dbReference>
<proteinExistence type="predicted"/>
<evidence type="ECO:0000313" key="3">
    <source>
        <dbReference type="Proteomes" id="UP001521785"/>
    </source>
</evidence>
<protein>
    <submittedName>
        <fullName evidence="2">Uncharacterized protein</fullName>
    </submittedName>
</protein>
<keyword evidence="1" id="KW-0175">Coiled coil</keyword>
<sequence length="210" mass="23608">MKVLADQVPFARQGILGYTNALASELNETREAHLNTREMLNAKHDVHLKDLEKLKKANAKIEEIQEQVEAKANEAAEMAQQVETAKRVQDELKKDLDGRSKELAERDETIGNLIREQASLQDRLRSAEKERDQSYRETLALWKGVKETALANGVKVTALTEPVLDCIQHNFEPEAEGRKRKADDGTCAEGDVPMGSRKVCEKFRIGQAEV</sequence>
<gene>
    <name evidence="2" type="ORF">SLS60_010265</name>
</gene>
<name>A0ABR3QQR8_9PLEO</name>